<comment type="caution">
    <text evidence="16">The sequence shown here is derived from an EMBL/GenBank/DDBJ whole genome shotgun (WGS) entry which is preliminary data.</text>
</comment>
<reference evidence="16 17" key="1">
    <citation type="journal article" date="2017" name="Gigascience">
        <title>Draft genome of the honey bee ectoparasitic mite, Tropilaelaps mercedesae, is shaped by the parasitic life history.</title>
        <authorList>
            <person name="Dong X."/>
            <person name="Armstrong S.D."/>
            <person name="Xia D."/>
            <person name="Makepeace B.L."/>
            <person name="Darby A.C."/>
            <person name="Kadowaki T."/>
        </authorList>
    </citation>
    <scope>NUCLEOTIDE SEQUENCE [LARGE SCALE GENOMIC DNA]</scope>
    <source>
        <strain evidence="16">Wuxi-XJTLU</strain>
    </source>
</reference>
<dbReference type="OrthoDB" id="6512348at2759"/>
<keyword evidence="3" id="KW-0808">Transferase</keyword>
<keyword evidence="10" id="KW-0539">Nucleus</keyword>
<dbReference type="PROSITE" id="PS50011">
    <property type="entry name" value="PROTEIN_KINASE_DOM"/>
    <property type="match status" value="1"/>
</dbReference>
<dbReference type="EC" id="2.7.10.2" evidence="2"/>
<feature type="binding site" evidence="12">
    <location>
        <position position="83"/>
    </location>
    <ligand>
        <name>ATP</name>
        <dbReference type="ChEBI" id="CHEBI:30616"/>
    </ligand>
</feature>
<evidence type="ECO:0000256" key="5">
    <source>
        <dbReference type="ARBA" id="ARBA00022741"/>
    </source>
</evidence>
<dbReference type="PROSITE" id="PS00107">
    <property type="entry name" value="PROTEIN_KINASE_ATP"/>
    <property type="match status" value="1"/>
</dbReference>
<keyword evidence="8" id="KW-0460">Magnesium</keyword>
<feature type="compositionally biased region" description="Polar residues" evidence="14">
    <location>
        <begin position="403"/>
        <end position="417"/>
    </location>
</feature>
<evidence type="ECO:0000259" key="15">
    <source>
        <dbReference type="PROSITE" id="PS50011"/>
    </source>
</evidence>
<keyword evidence="17" id="KW-1185">Reference proteome</keyword>
<accession>A0A1V9X4Z1</accession>
<dbReference type="PROSITE" id="PS00108">
    <property type="entry name" value="PROTEIN_KINASE_ST"/>
    <property type="match status" value="1"/>
</dbReference>
<dbReference type="InterPro" id="IPR008271">
    <property type="entry name" value="Ser/Thr_kinase_AS"/>
</dbReference>
<name>A0A1V9X4Z1_9ACAR</name>
<dbReference type="GO" id="GO:0046872">
    <property type="term" value="F:metal ion binding"/>
    <property type="evidence" value="ECO:0007669"/>
    <property type="project" value="UniProtKB-KW"/>
</dbReference>
<protein>
    <recommendedName>
        <fullName evidence="2">non-specific protein-tyrosine kinase</fullName>
        <ecNumber evidence="2">2.7.10.2</ecNumber>
    </recommendedName>
</protein>
<evidence type="ECO:0000256" key="6">
    <source>
        <dbReference type="ARBA" id="ARBA00022777"/>
    </source>
</evidence>
<dbReference type="GO" id="GO:0005634">
    <property type="term" value="C:nucleus"/>
    <property type="evidence" value="ECO:0007669"/>
    <property type="project" value="UniProtKB-SubCell"/>
</dbReference>
<evidence type="ECO:0000256" key="11">
    <source>
        <dbReference type="ARBA" id="ARBA00037982"/>
    </source>
</evidence>
<proteinExistence type="inferred from homology"/>
<dbReference type="GO" id="GO:0004715">
    <property type="term" value="F:non-membrane spanning protein tyrosine kinase activity"/>
    <property type="evidence" value="ECO:0007669"/>
    <property type="project" value="UniProtKB-EC"/>
</dbReference>
<organism evidence="16 17">
    <name type="scientific">Tropilaelaps mercedesae</name>
    <dbReference type="NCBI Taxonomy" id="418985"/>
    <lineage>
        <taxon>Eukaryota</taxon>
        <taxon>Metazoa</taxon>
        <taxon>Ecdysozoa</taxon>
        <taxon>Arthropoda</taxon>
        <taxon>Chelicerata</taxon>
        <taxon>Arachnida</taxon>
        <taxon>Acari</taxon>
        <taxon>Parasitiformes</taxon>
        <taxon>Mesostigmata</taxon>
        <taxon>Gamasina</taxon>
        <taxon>Dermanyssoidea</taxon>
        <taxon>Laelapidae</taxon>
        <taxon>Tropilaelaps</taxon>
    </lineage>
</organism>
<comment type="similarity">
    <text evidence="11">Belongs to the protein kinase superfamily. Ser/Thr protein kinase family. GCN2 subfamily.</text>
</comment>
<comment type="subcellular location">
    <subcellularLocation>
        <location evidence="1">Nucleus</location>
    </subcellularLocation>
</comment>
<dbReference type="Proteomes" id="UP000192247">
    <property type="component" value="Unassembled WGS sequence"/>
</dbReference>
<feature type="region of interest" description="Disordered" evidence="14">
    <location>
        <begin position="377"/>
        <end position="444"/>
    </location>
</feature>
<dbReference type="FunFam" id="3.30.200.20:FF:000115">
    <property type="entry name" value="Wee1-like kinase 2"/>
    <property type="match status" value="1"/>
</dbReference>
<dbReference type="STRING" id="418985.A0A1V9X4Z1"/>
<evidence type="ECO:0000256" key="3">
    <source>
        <dbReference type="ARBA" id="ARBA00022679"/>
    </source>
</evidence>
<evidence type="ECO:0000256" key="14">
    <source>
        <dbReference type="SAM" id="MobiDB-lite"/>
    </source>
</evidence>
<evidence type="ECO:0000256" key="1">
    <source>
        <dbReference type="ARBA" id="ARBA00004123"/>
    </source>
</evidence>
<evidence type="ECO:0000256" key="8">
    <source>
        <dbReference type="ARBA" id="ARBA00022842"/>
    </source>
</evidence>
<dbReference type="GO" id="GO:0005737">
    <property type="term" value="C:cytoplasm"/>
    <property type="evidence" value="ECO:0007669"/>
    <property type="project" value="TreeGrafter"/>
</dbReference>
<evidence type="ECO:0000256" key="2">
    <source>
        <dbReference type="ARBA" id="ARBA00011903"/>
    </source>
</evidence>
<dbReference type="SMART" id="SM00220">
    <property type="entry name" value="S_TKc"/>
    <property type="match status" value="1"/>
</dbReference>
<sequence length="466" mass="53170">MCRIFSFSDNNSQDIDYDTSICSVEEQLERQAKIQRMYLSPNDEAYSRYEKEFLELEQIGNGEFGAVFKCIHRLDGCVYAIKKLKKPMQGSAEEKASLTEVWAHAVLGVNKHVVRYYSAWAEHNHMIIQNEFCNGGSLYDQMKENRRNEEAMTEPQLRRLTLHIAHGLKFIHGQNLVHMDIKPGNIFISRNETVNEDDGFVEDENVEGITYKIGDLGLVTSSVHPEVEEGDCRYMAPELLRDDHSNLQKADIFSLGLTIYEIGFGIDLPKNGDEWQKLRRGELQTLKHCSTEFNQLLQRMCHPQPDKRPTAQQLVCDSCLVPYADKSKAQLHMELNIEKFRSRVLEQKLRAALCFQVPQCPSDVRLNFDYLSNPPSFRMSKGTDAGSDQESNSDHGSKKSDLPNMNSIGTSKCNNNDSDNRHSKNDTNNNSTINNNTNPPTREFPAARRNLFIGRGTMRSSSVQNF</sequence>
<keyword evidence="7 12" id="KW-0067">ATP-binding</keyword>
<dbReference type="Gene3D" id="3.30.200.20">
    <property type="entry name" value="Phosphorylase Kinase, domain 1"/>
    <property type="match status" value="1"/>
</dbReference>
<dbReference type="AlphaFoldDB" id="A0A1V9X4Z1"/>
<dbReference type="InterPro" id="IPR011009">
    <property type="entry name" value="Kinase-like_dom_sf"/>
</dbReference>
<evidence type="ECO:0000256" key="13">
    <source>
        <dbReference type="RuleBase" id="RU000304"/>
    </source>
</evidence>
<dbReference type="InterPro" id="IPR017441">
    <property type="entry name" value="Protein_kinase_ATP_BS"/>
</dbReference>
<dbReference type="FunCoup" id="A0A1V9X4Z1">
    <property type="interactions" value="939"/>
</dbReference>
<feature type="compositionally biased region" description="Basic and acidic residues" evidence="14">
    <location>
        <begin position="392"/>
        <end position="401"/>
    </location>
</feature>
<keyword evidence="13" id="KW-0723">Serine/threonine-protein kinase</keyword>
<keyword evidence="5 12" id="KW-0547">Nucleotide-binding</keyword>
<evidence type="ECO:0000256" key="10">
    <source>
        <dbReference type="ARBA" id="ARBA00023242"/>
    </source>
</evidence>
<dbReference type="InterPro" id="IPR050339">
    <property type="entry name" value="CC_SR_Kinase"/>
</dbReference>
<dbReference type="SUPFAM" id="SSF56112">
    <property type="entry name" value="Protein kinase-like (PK-like)"/>
    <property type="match status" value="1"/>
</dbReference>
<evidence type="ECO:0000256" key="7">
    <source>
        <dbReference type="ARBA" id="ARBA00022840"/>
    </source>
</evidence>
<dbReference type="GO" id="GO:0005524">
    <property type="term" value="F:ATP binding"/>
    <property type="evidence" value="ECO:0007669"/>
    <property type="project" value="UniProtKB-UniRule"/>
</dbReference>
<gene>
    <name evidence="16" type="ORF">BIW11_12982</name>
</gene>
<dbReference type="PANTHER" id="PTHR11042">
    <property type="entry name" value="EUKARYOTIC TRANSLATION INITIATION FACTOR 2-ALPHA KINASE EIF2-ALPHA KINASE -RELATED"/>
    <property type="match status" value="1"/>
</dbReference>
<keyword evidence="9" id="KW-0829">Tyrosine-protein kinase</keyword>
<keyword evidence="4" id="KW-0479">Metal-binding</keyword>
<feature type="compositionally biased region" description="Low complexity" evidence="14">
    <location>
        <begin position="426"/>
        <end position="441"/>
    </location>
</feature>
<dbReference type="InterPro" id="IPR000719">
    <property type="entry name" value="Prot_kinase_dom"/>
</dbReference>
<dbReference type="GO" id="GO:0004674">
    <property type="term" value="F:protein serine/threonine kinase activity"/>
    <property type="evidence" value="ECO:0007669"/>
    <property type="project" value="UniProtKB-KW"/>
</dbReference>
<evidence type="ECO:0000256" key="9">
    <source>
        <dbReference type="ARBA" id="ARBA00023137"/>
    </source>
</evidence>
<dbReference type="PANTHER" id="PTHR11042:SF185">
    <property type="entry name" value="WEE1-LIKE PROTEIN KINASE"/>
    <property type="match status" value="1"/>
</dbReference>
<evidence type="ECO:0000256" key="4">
    <source>
        <dbReference type="ARBA" id="ARBA00022723"/>
    </source>
</evidence>
<evidence type="ECO:0000313" key="16">
    <source>
        <dbReference type="EMBL" id="OQR68332.1"/>
    </source>
</evidence>
<dbReference type="EMBL" id="MNPL01025231">
    <property type="protein sequence ID" value="OQR68332.1"/>
    <property type="molecule type" value="Genomic_DNA"/>
</dbReference>
<dbReference type="InParanoid" id="A0A1V9X4Z1"/>
<dbReference type="Pfam" id="PF00069">
    <property type="entry name" value="Pkinase"/>
    <property type="match status" value="1"/>
</dbReference>
<evidence type="ECO:0000256" key="12">
    <source>
        <dbReference type="PROSITE-ProRule" id="PRU10141"/>
    </source>
</evidence>
<evidence type="ECO:0000313" key="17">
    <source>
        <dbReference type="Proteomes" id="UP000192247"/>
    </source>
</evidence>
<feature type="domain" description="Protein kinase" evidence="15">
    <location>
        <begin position="53"/>
        <end position="324"/>
    </location>
</feature>
<dbReference type="Gene3D" id="1.10.510.10">
    <property type="entry name" value="Transferase(Phosphotransferase) domain 1"/>
    <property type="match status" value="1"/>
</dbReference>
<keyword evidence="6 16" id="KW-0418">Kinase</keyword>